<evidence type="ECO:0000313" key="2">
    <source>
        <dbReference type="Proteomes" id="UP001596297"/>
    </source>
</evidence>
<protein>
    <recommendedName>
        <fullName evidence="3">ATP-grasp domain-containing protein</fullName>
    </recommendedName>
</protein>
<dbReference type="RefSeq" id="WP_380082223.1">
    <property type="nucleotide sequence ID" value="NZ_JBHSWD010000001.1"/>
</dbReference>
<evidence type="ECO:0008006" key="3">
    <source>
        <dbReference type="Google" id="ProtNLM"/>
    </source>
</evidence>
<name>A0ABW1YB66_9DEIO</name>
<keyword evidence="2" id="KW-1185">Reference proteome</keyword>
<accession>A0ABW1YB66</accession>
<evidence type="ECO:0000313" key="1">
    <source>
        <dbReference type="EMBL" id="MFC6591216.1"/>
    </source>
</evidence>
<comment type="caution">
    <text evidence="1">The sequence shown here is derived from an EMBL/GenBank/DDBJ whole genome shotgun (WGS) entry which is preliminary data.</text>
</comment>
<sequence length="79" mass="8444">MACIDAVWELPRQVTQGDLGSTPSLRKLCGPLYAIDYVVSGGARYALDFNTCPGATGAVLPAPSIAEALKEWWGWSENS</sequence>
<proteinExistence type="predicted"/>
<gene>
    <name evidence="1" type="ORF">ACFP81_03675</name>
</gene>
<dbReference type="EMBL" id="JBHSWD010000001">
    <property type="protein sequence ID" value="MFC6591216.1"/>
    <property type="molecule type" value="Genomic_DNA"/>
</dbReference>
<dbReference type="Proteomes" id="UP001596297">
    <property type="component" value="Unassembled WGS sequence"/>
</dbReference>
<organism evidence="1 2">
    <name type="scientific">Deinococcus lacus</name>
    <dbReference type="NCBI Taxonomy" id="392561"/>
    <lineage>
        <taxon>Bacteria</taxon>
        <taxon>Thermotogati</taxon>
        <taxon>Deinococcota</taxon>
        <taxon>Deinococci</taxon>
        <taxon>Deinococcales</taxon>
        <taxon>Deinococcaceae</taxon>
        <taxon>Deinococcus</taxon>
    </lineage>
</organism>
<reference evidence="2" key="1">
    <citation type="journal article" date="2019" name="Int. J. Syst. Evol. Microbiol.">
        <title>The Global Catalogue of Microorganisms (GCM) 10K type strain sequencing project: providing services to taxonomists for standard genome sequencing and annotation.</title>
        <authorList>
            <consortium name="The Broad Institute Genomics Platform"/>
            <consortium name="The Broad Institute Genome Sequencing Center for Infectious Disease"/>
            <person name="Wu L."/>
            <person name="Ma J."/>
        </authorList>
    </citation>
    <scope>NUCLEOTIDE SEQUENCE [LARGE SCALE GENOMIC DNA]</scope>
    <source>
        <strain evidence="2">CGMCC 1.15772</strain>
    </source>
</reference>